<dbReference type="InterPro" id="IPR050236">
    <property type="entry name" value="Ser_Thr_kinase_AGC"/>
</dbReference>
<dbReference type="EC" id="2.7.11.1" evidence="1"/>
<feature type="region of interest" description="Disordered" evidence="9">
    <location>
        <begin position="1032"/>
        <end position="1057"/>
    </location>
</feature>
<feature type="region of interest" description="Disordered" evidence="9">
    <location>
        <begin position="2886"/>
        <end position="2935"/>
    </location>
</feature>
<feature type="compositionally biased region" description="Polar residues" evidence="9">
    <location>
        <begin position="1762"/>
        <end position="1782"/>
    </location>
</feature>
<feature type="region of interest" description="Disordered" evidence="9">
    <location>
        <begin position="1531"/>
        <end position="1567"/>
    </location>
</feature>
<feature type="region of interest" description="Disordered" evidence="9">
    <location>
        <begin position="1699"/>
        <end position="1814"/>
    </location>
</feature>
<dbReference type="SUPFAM" id="SSF56112">
    <property type="entry name" value="Protein kinase-like (PK-like)"/>
    <property type="match status" value="1"/>
</dbReference>
<feature type="compositionally biased region" description="Polar residues" evidence="9">
    <location>
        <begin position="1842"/>
        <end position="1853"/>
    </location>
</feature>
<feature type="region of interest" description="Disordered" evidence="9">
    <location>
        <begin position="528"/>
        <end position="563"/>
    </location>
</feature>
<feature type="region of interest" description="Disordered" evidence="9">
    <location>
        <begin position="582"/>
        <end position="687"/>
    </location>
</feature>
<feature type="compositionally biased region" description="Basic residues" evidence="9">
    <location>
        <begin position="1140"/>
        <end position="1153"/>
    </location>
</feature>
<dbReference type="PANTHER" id="PTHR24356:SF1">
    <property type="entry name" value="SERINE_THREONINE-PROTEIN KINASE GREATWALL"/>
    <property type="match status" value="1"/>
</dbReference>
<feature type="region of interest" description="Disordered" evidence="9">
    <location>
        <begin position="1076"/>
        <end position="1180"/>
    </location>
</feature>
<dbReference type="SMART" id="SM00220">
    <property type="entry name" value="S_TKc"/>
    <property type="match status" value="1"/>
</dbReference>
<evidence type="ECO:0000256" key="1">
    <source>
        <dbReference type="ARBA" id="ARBA00012513"/>
    </source>
</evidence>
<feature type="region of interest" description="Disordered" evidence="9">
    <location>
        <begin position="2055"/>
        <end position="2137"/>
    </location>
</feature>
<feature type="compositionally biased region" description="Low complexity" evidence="9">
    <location>
        <begin position="647"/>
        <end position="659"/>
    </location>
</feature>
<reference evidence="12 13" key="1">
    <citation type="journal article" date="2022" name="bioRxiv">
        <title>Genomics of Preaxostyla Flagellates Illuminates Evolutionary Transitions and the Path Towards Mitochondrial Loss.</title>
        <authorList>
            <person name="Novak L.V.F."/>
            <person name="Treitli S.C."/>
            <person name="Pyrih J."/>
            <person name="Halakuc P."/>
            <person name="Pipaliya S.V."/>
            <person name="Vacek V."/>
            <person name="Brzon O."/>
            <person name="Soukal P."/>
            <person name="Eme L."/>
            <person name="Dacks J.B."/>
            <person name="Karnkowska A."/>
            <person name="Elias M."/>
            <person name="Hampl V."/>
        </authorList>
    </citation>
    <scope>NUCLEOTIDE SEQUENCE [LARGE SCALE GENOMIC DNA]</scope>
    <source>
        <strain evidence="12">NAU3</strain>
        <tissue evidence="12">Gut</tissue>
    </source>
</reference>
<dbReference type="PROSITE" id="PS51285">
    <property type="entry name" value="AGC_KINASE_CTER"/>
    <property type="match status" value="1"/>
</dbReference>
<feature type="region of interest" description="Disordered" evidence="9">
    <location>
        <begin position="114"/>
        <end position="207"/>
    </location>
</feature>
<name>A0ABQ9XHY9_9EUKA</name>
<gene>
    <name evidence="12" type="ORF">BLNAU_13040</name>
</gene>
<feature type="region of interest" description="Disordered" evidence="9">
    <location>
        <begin position="388"/>
        <end position="444"/>
    </location>
</feature>
<evidence type="ECO:0000256" key="6">
    <source>
        <dbReference type="ARBA" id="ARBA00022840"/>
    </source>
</evidence>
<feature type="compositionally biased region" description="Polar residues" evidence="9">
    <location>
        <begin position="2576"/>
        <end position="2595"/>
    </location>
</feature>
<feature type="compositionally biased region" description="Acidic residues" evidence="9">
    <location>
        <begin position="2028"/>
        <end position="2038"/>
    </location>
</feature>
<dbReference type="InterPro" id="IPR000719">
    <property type="entry name" value="Prot_kinase_dom"/>
</dbReference>
<feature type="compositionally biased region" description="Low complexity" evidence="9">
    <location>
        <begin position="1894"/>
        <end position="1909"/>
    </location>
</feature>
<feature type="region of interest" description="Disordered" evidence="9">
    <location>
        <begin position="2370"/>
        <end position="2426"/>
    </location>
</feature>
<feature type="domain" description="Protein kinase" evidence="10">
    <location>
        <begin position="572"/>
        <end position="896"/>
    </location>
</feature>
<proteinExistence type="predicted"/>
<dbReference type="Gene3D" id="1.10.510.10">
    <property type="entry name" value="Transferase(Phosphotransferase) domain 1"/>
    <property type="match status" value="2"/>
</dbReference>
<feature type="compositionally biased region" description="Polar residues" evidence="9">
    <location>
        <begin position="405"/>
        <end position="415"/>
    </location>
</feature>
<feature type="region of interest" description="Disordered" evidence="9">
    <location>
        <begin position="1842"/>
        <end position="1870"/>
    </location>
</feature>
<evidence type="ECO:0000256" key="5">
    <source>
        <dbReference type="ARBA" id="ARBA00022777"/>
    </source>
</evidence>
<feature type="region of interest" description="Disordered" evidence="9">
    <location>
        <begin position="1959"/>
        <end position="1998"/>
    </location>
</feature>
<feature type="region of interest" description="Disordered" evidence="9">
    <location>
        <begin position="2949"/>
        <end position="2986"/>
    </location>
</feature>
<organism evidence="12 13">
    <name type="scientific">Blattamonas nauphoetae</name>
    <dbReference type="NCBI Taxonomy" id="2049346"/>
    <lineage>
        <taxon>Eukaryota</taxon>
        <taxon>Metamonada</taxon>
        <taxon>Preaxostyla</taxon>
        <taxon>Oxymonadida</taxon>
        <taxon>Blattamonas</taxon>
    </lineage>
</organism>
<dbReference type="GO" id="GO:0004674">
    <property type="term" value="F:protein serine/threonine kinase activity"/>
    <property type="evidence" value="ECO:0007669"/>
    <property type="project" value="UniProtKB-EC"/>
</dbReference>
<evidence type="ECO:0000313" key="12">
    <source>
        <dbReference type="EMBL" id="KAK2952058.1"/>
    </source>
</evidence>
<feature type="domain" description="AGC-kinase C-terminal" evidence="11">
    <location>
        <begin position="897"/>
        <end position="983"/>
    </location>
</feature>
<feature type="compositionally biased region" description="Low complexity" evidence="9">
    <location>
        <begin position="1547"/>
        <end position="1561"/>
    </location>
</feature>
<evidence type="ECO:0000256" key="9">
    <source>
        <dbReference type="SAM" id="MobiDB-lite"/>
    </source>
</evidence>
<feature type="compositionally biased region" description="Low complexity" evidence="9">
    <location>
        <begin position="2893"/>
        <end position="2910"/>
    </location>
</feature>
<feature type="compositionally biased region" description="Polar residues" evidence="9">
    <location>
        <begin position="185"/>
        <end position="200"/>
    </location>
</feature>
<evidence type="ECO:0000256" key="4">
    <source>
        <dbReference type="ARBA" id="ARBA00022741"/>
    </source>
</evidence>
<feature type="compositionally biased region" description="Basic and acidic residues" evidence="9">
    <location>
        <begin position="1405"/>
        <end position="1419"/>
    </location>
</feature>
<keyword evidence="6" id="KW-0067">ATP-binding</keyword>
<sequence>MEFQPGGDLFTLLQSFGYLSEEHAKQYISEIILAVEFLHRHGIVHCDLKPDNLLIAADGHLRLTDFGLSFNQLYKYLDSEESVVQDEVEEVDFGDNGQTETELEKKILEMKIQRNQTPAIPGTMITNVNSNEGISEPGTDTPPSTTRQKSFDQTINNSSSIGTPNSASSNKSRKKAPDAVPLLQKTATSSPRPKSRQTIHSSSSQSLLFKGLNSPSVGSLDPKAIPHPLKSALGEHTFFDSGSIDWGDSDSSFENQTQVNEVNESKKSLTRIVNDSEQMNTFSSRMSEAERAKAQMRIMASIEDSLYTMQIPRKDSSGRVITSSAKALPSRYQMPTFEDIKKPRPKNQKKGMSVLYTPQVSHHSALGSISPLPGHRNFKAQSKQVPLDEIPRRRGAMSPQPSPSPNHSVASSGTSHRTDKWSLFPSSHTSKTQSESPIFSAGHHRNHSESFLSFQKYSPRMSQFQFNNLPDQIKQTIDLKGSLLSELKTTIHPETKGTSKPLHLELFSNYSTSLPYNAPGTLTFGSTPVSSPDRGQKNSNVYLNHNPLLFSSTPSPTPPQIRTPIAHAEPVFPLSVMDSSSDVEEVYSDGHTPTPPSDLEDKKRGRRVSQLADALHSRGPSFPPSSLTPASRGSSNSRDEKPIPKMPSLSVSPPSVHLGPQKHYSLFDSSPKHQSTPLFPRTPKEQGTPPYFLEPTMTRTTPALLHEHDFELTNASSDDRLNDTNTTPPTAHPLNRGVIHNHRFSDSQTSLVSNSAHQDTSSNEQADSADIDEMNSEAQEENFHIVGTPDYIAPETIQGWSYGRTFTIDWWAVGVIFFELLTGNTPFNAPTKEEVFKKIVEVDSNQIIDEAVAALKENGETLSESAISLLKGLLQKDPEQRLGTQGAFEVKEHPFFEGMDWSTVFDTEPPFIPEVEEKPEAPDKDEEETDEIAYFRTREDRFPTALIDTSDVEDDLKAAKIKRAHDRFNQHSLRLSKVVKTNRRLRTHKNRTLFHTRVFRPDQLPFKPHDPLKKDHPEMKRPKAINAGIHKLDSIAEGDQGRENRLVTGKGDDRYQSRSLNLPSVFFTVANIPSYNQLHQKDNNKEAKSKRDDPKRRNDRKKDEKRKDDKKKEKFIHPSGSGDLKIIRKEKDKTQDGKSSNKRPHRHSQRRVSTKPPVSVHPSPKPTVIHEVQPSPPTEPEKLVKTIMFPHSASFDRIKLSEDTHFDFEPLRSPPPPLLKQPTSPVFDIPFSSSEQHTHASPVELASGDGPSFRIYPHSFESQGASGSSVEPHPDTHSSLVHSSQLFHAQLNRNKSFTTSPRGQSLRIGTLPFSYHDNYMLLTLQKPSDTPNTHRRSQSSVPFSLMHLALQATTPDSTQTSSHAPSQHFPTRPKKSRTRRKTVAKPLRRTPTQPSKSPSRRKKSPKESKSEDERSESSERGVSLTHSKTKSTWKTTAPSSCSLCDFHSSLTPYESISTHDESSDITSEWVVRYTAGFYIDESLSPSPTGDSEFVSGVTSHDSMNKTLGTHSTPQTSGELTSIRQRSVSLSGKQFRGTEVSTSATPVSRTSIPPSPIQPTISKNPIRQNGMNIPRANIDQSIVDSPGIALDTTSLITVQNTEQTSTQLDQESSRNVESIFIIHPQGEYDSKAVVDDFDGWNELDHMDDEFVVTDGLLTVSSFEGEDQEQELEVFPLEQPRVGFLIDWPFVTEHIEGHPRMIDSRRSSSTPVFHKEPLRQLDKSDIGISDSDTDRSTRRSLTSQLRTQSLSHHHESQSSLQLSTGNTPSMDSPLQSQPKSNRSPAMNPRKLTDPDKVVSPTNPHPSPTISMSSLSRSHVRSDSFTNINTKSPFSHILSFGSSFTDRSDSMPSFSPLTKKRNDSTQSTTPFNRIEYPLPSVSFNTLNLESMIHDATVSTTTPSPVRPQTVSSAQGSPRAPQYSASHSLSPSNSQNAQAGGARNPFIRFTSMPFPQLAARSNSLSKLQVQSPSLPHDRSRLSIPHTNQSNHSLNLSPSLKNRHWKGRKSHHKLMTKRTHSLSGIVRKSSLSDGEDDFTESTEDSIPQLDLLQSFPQTSPLTRFFHGQDSSPLPGTRSPLANSTQLSMNTPPSTKNTSVSFTLEKPSKQFPKFSPIVTPHGSLNSSRSSISRTPRLSVRHHPDDEPVENAFFLDDSPLRYEPLMTCQYTKGILTTVVADQTDPLSLPTPVPKLSDSPTPLFPTIPLASLIHPPVPPPPVEPVLFTEIMESLIYDKPQTVLNEEPNDIITVDNVMTPFGLSEMDSLLSDEEDTDTILQDADGSKDCLSFGDAEQNLSDWQFVLTYQEPVRPTQRLKPGQTPNVKQPPRRFLGSGNIPTSSTPIPVFLAHQNSLFSPFGHRDGTSSLVSAVRSPFTVNPSVSVGKDRGNRHAKPPSLSQSFKSSYTESDSSPEQDDIDSTSNDVTKFSNHHTPGKNIRLKKIVGLFDSDESGLDEDLGSGQKDVATNTVIFIDKTDAVSPSINEKFSSPTPIPPFPRQHFRVNSHHETDSALGTPLSVSVSSLNVSPSPALPPVSFFPLNVSKANPKHEANAITLLPYSADLKLSPLHQKNHTPSVLSVIDSMKTTPKTGSPETPNTSQDITCASPDKQDPPTPSPFSSWTMGNLGDKSFSFKDTSDGDGSPKLSSSIPSLQRSTHSDVAIKALQSMTTTFKPLESQTLIPHPSVKEKHVSGKWSLKREDEESPRDKDTPRHNQSSSPDQQGNPTTIMITQTGGSSSVSSFEIQADMLMSLSLPLPQVNVRPPLYPSRTPTHHSPIAVISSISKPPLQPYEYSPVSKSSPSADKTTQIITPTRTTSLQSTKSTSSFFDIVSVRMHAINPHFDRYRFHSRHWLRSGQSPVVLKPVLVLPQLIPHPTASGNGEKANIKHNTAANPFSTAMRTGPSQTSASQTSGSATSSFLRRHNSHSSLPSTGSSSSQSGNQLPTLLSSARHTILFATGSPPYHQSPGPRILHLNSPQTPGDFRRKEGKKKRKAQLVHQRSFGFGSYDTPRMTFTQYHFDPNNRSEDLSVATMDEQIAKTIFINAGSDHMLTVDEIPSIVEDEPR</sequence>
<feature type="compositionally biased region" description="Polar residues" evidence="9">
    <location>
        <begin position="624"/>
        <end position="636"/>
    </location>
</feature>
<feature type="region of interest" description="Disordered" evidence="9">
    <location>
        <begin position="1353"/>
        <end position="1435"/>
    </location>
</feature>
<feature type="region of interest" description="Disordered" evidence="9">
    <location>
        <begin position="1233"/>
        <end position="1281"/>
    </location>
</feature>
<feature type="compositionally biased region" description="Polar residues" evidence="9">
    <location>
        <begin position="746"/>
        <end position="766"/>
    </location>
</feature>
<comment type="catalytic activity">
    <reaction evidence="7">
        <text>L-threonyl-[protein] + ATP = O-phospho-L-threonyl-[protein] + ADP + H(+)</text>
        <dbReference type="Rhea" id="RHEA:46608"/>
        <dbReference type="Rhea" id="RHEA-COMP:11060"/>
        <dbReference type="Rhea" id="RHEA-COMP:11605"/>
        <dbReference type="ChEBI" id="CHEBI:15378"/>
        <dbReference type="ChEBI" id="CHEBI:30013"/>
        <dbReference type="ChEBI" id="CHEBI:30616"/>
        <dbReference type="ChEBI" id="CHEBI:61977"/>
        <dbReference type="ChEBI" id="CHEBI:456216"/>
        <dbReference type="EC" id="2.7.11.1"/>
    </reaction>
</comment>
<keyword evidence="4" id="KW-0547">Nucleotide-binding</keyword>
<feature type="compositionally biased region" description="Polar residues" evidence="9">
    <location>
        <begin position="1260"/>
        <end position="1269"/>
    </location>
</feature>
<feature type="compositionally biased region" description="Basic and acidic residues" evidence="9">
    <location>
        <begin position="1711"/>
        <end position="1723"/>
    </location>
</feature>
<dbReference type="PANTHER" id="PTHR24356">
    <property type="entry name" value="SERINE/THREONINE-PROTEIN KINASE"/>
    <property type="match status" value="1"/>
</dbReference>
<feature type="compositionally biased region" description="Polar residues" evidence="9">
    <location>
        <begin position="1353"/>
        <end position="1369"/>
    </location>
</feature>
<accession>A0ABQ9XHY9</accession>
<dbReference type="InterPro" id="IPR000961">
    <property type="entry name" value="AGC-kinase_C"/>
</dbReference>
<evidence type="ECO:0000256" key="3">
    <source>
        <dbReference type="ARBA" id="ARBA00022679"/>
    </source>
</evidence>
<evidence type="ECO:0000256" key="2">
    <source>
        <dbReference type="ARBA" id="ARBA00022527"/>
    </source>
</evidence>
<feature type="compositionally biased region" description="Polar residues" evidence="9">
    <location>
        <begin position="1980"/>
        <end position="1995"/>
    </location>
</feature>
<feature type="compositionally biased region" description="Low complexity" evidence="9">
    <location>
        <begin position="2918"/>
        <end position="2935"/>
    </location>
</feature>
<keyword evidence="2" id="KW-0723">Serine/threonine-protein kinase</keyword>
<feature type="compositionally biased region" description="Basic residues" evidence="9">
    <location>
        <begin position="1371"/>
        <end position="1388"/>
    </location>
</feature>
<keyword evidence="13" id="KW-1185">Reference proteome</keyword>
<dbReference type="Proteomes" id="UP001281761">
    <property type="component" value="Unassembled WGS sequence"/>
</dbReference>
<feature type="region of interest" description="Disordered" evidence="9">
    <location>
        <begin position="1894"/>
        <end position="1937"/>
    </location>
</feature>
<dbReference type="Gene3D" id="3.30.200.20">
    <property type="entry name" value="Phosphorylase Kinase, domain 1"/>
    <property type="match status" value="1"/>
</dbReference>
<feature type="compositionally biased region" description="Polar residues" evidence="9">
    <location>
        <begin position="114"/>
        <end position="133"/>
    </location>
</feature>
<feature type="compositionally biased region" description="Basic and acidic residues" evidence="9">
    <location>
        <begin position="2677"/>
        <end position="2704"/>
    </location>
</feature>
<feature type="compositionally biased region" description="Polar residues" evidence="9">
    <location>
        <begin position="141"/>
        <end position="164"/>
    </location>
</feature>
<dbReference type="PROSITE" id="PS00108">
    <property type="entry name" value="PROTEIN_KINASE_ST"/>
    <property type="match status" value="1"/>
</dbReference>
<protein>
    <recommendedName>
        <fullName evidence="1">non-specific serine/threonine protein kinase</fullName>
        <ecNumber evidence="1">2.7.11.1</ecNumber>
    </recommendedName>
</protein>
<evidence type="ECO:0000313" key="13">
    <source>
        <dbReference type="Proteomes" id="UP001281761"/>
    </source>
</evidence>
<keyword evidence="3 12" id="KW-0808">Transferase</keyword>
<comment type="catalytic activity">
    <reaction evidence="8">
        <text>L-seryl-[protein] + ATP = O-phospho-L-seryl-[protein] + ADP + H(+)</text>
        <dbReference type="Rhea" id="RHEA:17989"/>
        <dbReference type="Rhea" id="RHEA-COMP:9863"/>
        <dbReference type="Rhea" id="RHEA-COMP:11604"/>
        <dbReference type="ChEBI" id="CHEBI:15378"/>
        <dbReference type="ChEBI" id="CHEBI:29999"/>
        <dbReference type="ChEBI" id="CHEBI:30616"/>
        <dbReference type="ChEBI" id="CHEBI:83421"/>
        <dbReference type="ChEBI" id="CHEBI:456216"/>
        <dbReference type="EC" id="2.7.11.1"/>
    </reaction>
</comment>
<feature type="domain" description="Protein kinase" evidence="10">
    <location>
        <begin position="1"/>
        <end position="208"/>
    </location>
</feature>
<dbReference type="InterPro" id="IPR008271">
    <property type="entry name" value="Ser/Thr_kinase_AS"/>
</dbReference>
<feature type="region of interest" description="Disordered" evidence="9">
    <location>
        <begin position="2576"/>
        <end position="2648"/>
    </location>
</feature>
<feature type="compositionally biased region" description="Basic and acidic residues" evidence="9">
    <location>
        <begin position="1079"/>
        <end position="1116"/>
    </location>
</feature>
<dbReference type="InterPro" id="IPR011009">
    <property type="entry name" value="Kinase-like_dom_sf"/>
</dbReference>
<dbReference type="EMBL" id="JARBJD010000109">
    <property type="protein sequence ID" value="KAK2952058.1"/>
    <property type="molecule type" value="Genomic_DNA"/>
</dbReference>
<evidence type="ECO:0000256" key="8">
    <source>
        <dbReference type="ARBA" id="ARBA00048679"/>
    </source>
</evidence>
<evidence type="ECO:0000259" key="11">
    <source>
        <dbReference type="PROSITE" id="PS51285"/>
    </source>
</evidence>
<feature type="region of interest" description="Disordered" evidence="9">
    <location>
        <begin position="715"/>
        <end position="769"/>
    </location>
</feature>
<feature type="compositionally biased region" description="Low complexity" evidence="9">
    <location>
        <begin position="2117"/>
        <end position="2131"/>
    </location>
</feature>
<feature type="region of interest" description="Disordered" evidence="9">
    <location>
        <begin position="2667"/>
        <end position="2727"/>
    </location>
</feature>
<feature type="compositionally biased region" description="Low complexity" evidence="9">
    <location>
        <begin position="1737"/>
        <end position="1748"/>
    </location>
</feature>
<feature type="compositionally biased region" description="Polar residues" evidence="9">
    <location>
        <begin position="2636"/>
        <end position="2647"/>
    </location>
</feature>
<feature type="compositionally biased region" description="Basic and acidic residues" evidence="9">
    <location>
        <begin position="1125"/>
        <end position="1136"/>
    </location>
</feature>
<feature type="compositionally biased region" description="Polar residues" evidence="9">
    <location>
        <begin position="2705"/>
        <end position="2727"/>
    </location>
</feature>
<feature type="compositionally biased region" description="Polar residues" evidence="9">
    <location>
        <begin position="424"/>
        <end position="437"/>
    </location>
</feature>
<feature type="compositionally biased region" description="Polar residues" evidence="9">
    <location>
        <begin position="2063"/>
        <end position="2096"/>
    </location>
</feature>
<feature type="compositionally biased region" description="Polar residues" evidence="9">
    <location>
        <begin position="2389"/>
        <end position="2402"/>
    </location>
</feature>
<dbReference type="PROSITE" id="PS50011">
    <property type="entry name" value="PROTEIN_KINASE_DOM"/>
    <property type="match status" value="2"/>
</dbReference>
<feature type="region of interest" description="Disordered" evidence="9">
    <location>
        <begin position="2020"/>
        <end position="2041"/>
    </location>
</feature>
<comment type="caution">
    <text evidence="12">The sequence shown here is derived from an EMBL/GenBank/DDBJ whole genome shotgun (WGS) entry which is preliminary data.</text>
</comment>
<evidence type="ECO:0000256" key="7">
    <source>
        <dbReference type="ARBA" id="ARBA00047899"/>
    </source>
</evidence>
<feature type="compositionally biased region" description="Basic and acidic residues" evidence="9">
    <location>
        <begin position="1032"/>
        <end position="1056"/>
    </location>
</feature>
<feature type="region of interest" description="Disordered" evidence="9">
    <location>
        <begin position="2306"/>
        <end position="2330"/>
    </location>
</feature>
<evidence type="ECO:0000259" key="10">
    <source>
        <dbReference type="PROSITE" id="PS50011"/>
    </source>
</evidence>
<feature type="compositionally biased region" description="Low complexity" evidence="9">
    <location>
        <begin position="1423"/>
        <end position="1435"/>
    </location>
</feature>
<keyword evidence="5 12" id="KW-0418">Kinase</keyword>
<feature type="compositionally biased region" description="Polar residues" evidence="9">
    <location>
        <begin position="1959"/>
        <end position="1969"/>
    </location>
</feature>
<feature type="compositionally biased region" description="Polar residues" evidence="9">
    <location>
        <begin position="1919"/>
        <end position="1934"/>
    </location>
</feature>
<dbReference type="Pfam" id="PF00069">
    <property type="entry name" value="Pkinase"/>
    <property type="match status" value="2"/>
</dbReference>